<dbReference type="AlphaFoldDB" id="A0A1B9HWA2"/>
<dbReference type="GeneID" id="30174824"/>
<reference evidence="2" key="3">
    <citation type="submission" date="2016-07" db="EMBL/GenBank/DDBJ databases">
        <title>Evolution of pathogenesis and genome organization in the Tremellales.</title>
        <authorList>
            <person name="Cuomo C."/>
            <person name="Litvintseva A."/>
            <person name="Heitman J."/>
            <person name="Chen Y."/>
            <person name="Sun S."/>
            <person name="Springer D."/>
            <person name="Dromer F."/>
            <person name="Young S."/>
            <person name="Zeng Q."/>
            <person name="Chapman S."/>
            <person name="Gujja S."/>
            <person name="Saif S."/>
            <person name="Birren B."/>
        </authorList>
    </citation>
    <scope>NUCLEOTIDE SEQUENCE</scope>
    <source>
        <strain evidence="2">CBS 10737</strain>
    </source>
</reference>
<gene>
    <name evidence="2" type="ORF">I206_06455</name>
    <name evidence="3" type="ORF">I206_101575</name>
</gene>
<dbReference type="KEGG" id="kpin:30174824"/>
<keyword evidence="1" id="KW-0812">Transmembrane</keyword>
<feature type="transmembrane region" description="Helical" evidence="1">
    <location>
        <begin position="82"/>
        <end position="103"/>
    </location>
</feature>
<evidence type="ECO:0000313" key="2">
    <source>
        <dbReference type="EMBL" id="OCF47553.1"/>
    </source>
</evidence>
<sequence>MSVYEWPLSEANEIPNSRYISFLTIPSQSRNSILPQSHTSKFTDIPKLIGDVICYIKRDQTEPQITTKPKHRFSKFKKSTNLTRIIPILSIFLIILTFTYLALRKSPNSDQDNMVFLKRSSPSLFEIMYEEEGVPTGFAE</sequence>
<reference evidence="3" key="4">
    <citation type="submission" date="2024-02" db="EMBL/GenBank/DDBJ databases">
        <title>Comparative genomics of Cryptococcus and Kwoniella reveals pathogenesis evolution and contrasting modes of karyotype evolution via chromosome fusion or intercentromeric recombination.</title>
        <authorList>
            <person name="Coelho M.A."/>
            <person name="David-Palma M."/>
            <person name="Shea T."/>
            <person name="Bowers K."/>
            <person name="McGinley-Smith S."/>
            <person name="Mohammad A.W."/>
            <person name="Gnirke A."/>
            <person name="Yurkov A.M."/>
            <person name="Nowrousian M."/>
            <person name="Sun S."/>
            <person name="Cuomo C.A."/>
            <person name="Heitman J."/>
        </authorList>
    </citation>
    <scope>NUCLEOTIDE SEQUENCE</scope>
    <source>
        <strain evidence="3">CBS 10737</strain>
    </source>
</reference>
<reference evidence="3" key="2">
    <citation type="submission" date="2013-07" db="EMBL/GenBank/DDBJ databases">
        <authorList>
            <consortium name="The Broad Institute Genome Sequencing Platform"/>
            <person name="Cuomo C."/>
            <person name="Litvintseva A."/>
            <person name="Chen Y."/>
            <person name="Heitman J."/>
            <person name="Sun S."/>
            <person name="Springer D."/>
            <person name="Dromer F."/>
            <person name="Young S.K."/>
            <person name="Zeng Q."/>
            <person name="Gargeya S."/>
            <person name="Fitzgerald M."/>
            <person name="Abouelleil A."/>
            <person name="Alvarado L."/>
            <person name="Berlin A.M."/>
            <person name="Chapman S.B."/>
            <person name="Dewar J."/>
            <person name="Goldberg J."/>
            <person name="Griggs A."/>
            <person name="Gujja S."/>
            <person name="Hansen M."/>
            <person name="Howarth C."/>
            <person name="Imamovic A."/>
            <person name="Larimer J."/>
            <person name="McCowan C."/>
            <person name="Murphy C."/>
            <person name="Pearson M."/>
            <person name="Priest M."/>
            <person name="Roberts A."/>
            <person name="Saif S."/>
            <person name="Shea T."/>
            <person name="Sykes S."/>
            <person name="Wortman J."/>
            <person name="Nusbaum C."/>
            <person name="Birren B."/>
        </authorList>
    </citation>
    <scope>NUCLEOTIDE SEQUENCE</scope>
    <source>
        <strain evidence="3">CBS 10737</strain>
    </source>
</reference>
<dbReference type="EMBL" id="KV700116">
    <property type="protein sequence ID" value="OCF47553.1"/>
    <property type="molecule type" value="Genomic_DNA"/>
</dbReference>
<dbReference type="RefSeq" id="XP_019008772.1">
    <property type="nucleotide sequence ID" value="XM_019158159.1"/>
</dbReference>
<evidence type="ECO:0000313" key="3">
    <source>
        <dbReference type="EMBL" id="WWC67664.1"/>
    </source>
</evidence>
<evidence type="ECO:0000313" key="4">
    <source>
        <dbReference type="Proteomes" id="UP000094020"/>
    </source>
</evidence>
<evidence type="ECO:0000256" key="1">
    <source>
        <dbReference type="SAM" id="Phobius"/>
    </source>
</evidence>
<dbReference type="Proteomes" id="UP000094020">
    <property type="component" value="Chromosome 2"/>
</dbReference>
<protein>
    <submittedName>
        <fullName evidence="2">Uncharacterized protein</fullName>
    </submittedName>
</protein>
<organism evidence="2">
    <name type="scientific">Kwoniella pini CBS 10737</name>
    <dbReference type="NCBI Taxonomy" id="1296096"/>
    <lineage>
        <taxon>Eukaryota</taxon>
        <taxon>Fungi</taxon>
        <taxon>Dikarya</taxon>
        <taxon>Basidiomycota</taxon>
        <taxon>Agaricomycotina</taxon>
        <taxon>Tremellomycetes</taxon>
        <taxon>Tremellales</taxon>
        <taxon>Cryptococcaceae</taxon>
        <taxon>Kwoniella</taxon>
    </lineage>
</organism>
<accession>A0A1B9HWA2</accession>
<proteinExistence type="predicted"/>
<reference evidence="2" key="1">
    <citation type="submission" date="2013-07" db="EMBL/GenBank/DDBJ databases">
        <title>The Genome Sequence of Cryptococcus pinus CBS10737.</title>
        <authorList>
            <consortium name="The Broad Institute Genome Sequencing Platform"/>
            <person name="Cuomo C."/>
            <person name="Litvintseva A."/>
            <person name="Chen Y."/>
            <person name="Heitman J."/>
            <person name="Sun S."/>
            <person name="Springer D."/>
            <person name="Dromer F."/>
            <person name="Young S.K."/>
            <person name="Zeng Q."/>
            <person name="Gargeya S."/>
            <person name="Fitzgerald M."/>
            <person name="Abouelleil A."/>
            <person name="Alvarado L."/>
            <person name="Berlin A.M."/>
            <person name="Chapman S.B."/>
            <person name="Dewar J."/>
            <person name="Goldberg J."/>
            <person name="Griggs A."/>
            <person name="Gujja S."/>
            <person name="Hansen M."/>
            <person name="Howarth C."/>
            <person name="Imamovic A."/>
            <person name="Larimer J."/>
            <person name="McCowan C."/>
            <person name="Murphy C."/>
            <person name="Pearson M."/>
            <person name="Priest M."/>
            <person name="Roberts A."/>
            <person name="Saif S."/>
            <person name="Shea T."/>
            <person name="Sykes S."/>
            <person name="Wortman J."/>
            <person name="Nusbaum C."/>
            <person name="Birren B."/>
        </authorList>
    </citation>
    <scope>NUCLEOTIDE SEQUENCE [LARGE SCALE GENOMIC DNA]</scope>
    <source>
        <strain evidence="2">CBS 10737</strain>
    </source>
</reference>
<keyword evidence="4" id="KW-1185">Reference proteome</keyword>
<keyword evidence="1" id="KW-0472">Membrane</keyword>
<keyword evidence="1" id="KW-1133">Transmembrane helix</keyword>
<name>A0A1B9HWA2_9TREE</name>
<dbReference type="EMBL" id="CP144520">
    <property type="protein sequence ID" value="WWC67664.1"/>
    <property type="molecule type" value="Genomic_DNA"/>
</dbReference>